<dbReference type="InterPro" id="IPR006059">
    <property type="entry name" value="SBP"/>
</dbReference>
<proteinExistence type="inferred from homology"/>
<dbReference type="Pfam" id="PF01547">
    <property type="entry name" value="SBP_bac_1"/>
    <property type="match status" value="1"/>
</dbReference>
<evidence type="ECO:0000256" key="1">
    <source>
        <dbReference type="ARBA" id="ARBA00004418"/>
    </source>
</evidence>
<keyword evidence="4 5" id="KW-0732">Signal</keyword>
<evidence type="ECO:0000256" key="2">
    <source>
        <dbReference type="ARBA" id="ARBA00008520"/>
    </source>
</evidence>
<organism evidence="6 7">
    <name type="scientific">Treponema porcinum</name>
    <dbReference type="NCBI Taxonomy" id="261392"/>
    <lineage>
        <taxon>Bacteria</taxon>
        <taxon>Pseudomonadati</taxon>
        <taxon>Spirochaetota</taxon>
        <taxon>Spirochaetia</taxon>
        <taxon>Spirochaetales</taxon>
        <taxon>Treponemataceae</taxon>
        <taxon>Treponema</taxon>
    </lineage>
</organism>
<sequence>MKKIMISLAAAALACAAFTGCQKKGAGEGDAARSAGGKIELEMYYYKQENQEGLMRIVKAFQKENPDISIKMLIIPNDADASMSARAAQNDLPDILQMQSYARVEEYASKGYLVDLSKEPALQAALPSSLPSVTWEGRQYAVPMDYAGIGIIYNKDIFQKLGLEAPATYRDLEKVCRVLKENGVVPFAALLKENWSVGHFITMIHTALLAEKNIAPADFIASMNAGKSSYGAVDTAKLFSILDFYRANMNSNAGEMGGGEQQQSFAKGESAMMVQGLWAYVDALKLNPNLNAGFIPFPVYNDAKMNKLYADVDSTFGVSSQSSKEKQDAAIKFLNWLSSDEGKALWVSEYKLTHSFQGGDFASLGAPYADLMNSVAEKGAYPWAFSQYPTKVFEDACKNGAQQYMMQVKSADDVIKAIDEQWAASAVSAN</sequence>
<feature type="signal peptide" evidence="5">
    <location>
        <begin position="1"/>
        <end position="19"/>
    </location>
</feature>
<keyword evidence="7" id="KW-1185">Reference proteome</keyword>
<dbReference type="InterPro" id="IPR050490">
    <property type="entry name" value="Bact_solute-bd_prot1"/>
</dbReference>
<dbReference type="InterPro" id="IPR006061">
    <property type="entry name" value="SBP_1_CS"/>
</dbReference>
<gene>
    <name evidence="6" type="ORF">SAMN02745149_01679</name>
</gene>
<dbReference type="Proteomes" id="UP000190423">
    <property type="component" value="Unassembled WGS sequence"/>
</dbReference>
<dbReference type="GeneID" id="78316962"/>
<reference evidence="6 7" key="1">
    <citation type="submission" date="2017-02" db="EMBL/GenBank/DDBJ databases">
        <authorList>
            <person name="Peterson S.W."/>
        </authorList>
    </citation>
    <scope>NUCLEOTIDE SEQUENCE [LARGE SCALE GENOMIC DNA]</scope>
    <source>
        <strain evidence="6 7">ATCC BAA-908</strain>
    </source>
</reference>
<evidence type="ECO:0000256" key="4">
    <source>
        <dbReference type="ARBA" id="ARBA00022729"/>
    </source>
</evidence>
<dbReference type="PANTHER" id="PTHR43649">
    <property type="entry name" value="ARABINOSE-BINDING PROTEIN-RELATED"/>
    <property type="match status" value="1"/>
</dbReference>
<evidence type="ECO:0000256" key="5">
    <source>
        <dbReference type="SAM" id="SignalP"/>
    </source>
</evidence>
<dbReference type="STRING" id="261392.SAMN02745149_01679"/>
<dbReference type="RefSeq" id="WP_078933576.1">
    <property type="nucleotide sequence ID" value="NZ_FUWG01000012.1"/>
</dbReference>
<dbReference type="PROSITE" id="PS01037">
    <property type="entry name" value="SBP_BACTERIAL_1"/>
    <property type="match status" value="1"/>
</dbReference>
<keyword evidence="3" id="KW-0813">Transport</keyword>
<comment type="subcellular location">
    <subcellularLocation>
        <location evidence="1">Periplasm</location>
    </subcellularLocation>
</comment>
<dbReference type="GO" id="GO:0055085">
    <property type="term" value="P:transmembrane transport"/>
    <property type="evidence" value="ECO:0007669"/>
    <property type="project" value="InterPro"/>
</dbReference>
<dbReference type="Gene3D" id="3.40.190.10">
    <property type="entry name" value="Periplasmic binding protein-like II"/>
    <property type="match status" value="2"/>
</dbReference>
<name>A0A1T4LQF2_TREPO</name>
<evidence type="ECO:0000256" key="3">
    <source>
        <dbReference type="ARBA" id="ARBA00022448"/>
    </source>
</evidence>
<protein>
    <submittedName>
        <fullName evidence="6">Raffinose/stachyose/melibiose transport system substrate-binding protein</fullName>
    </submittedName>
</protein>
<dbReference type="GO" id="GO:0042597">
    <property type="term" value="C:periplasmic space"/>
    <property type="evidence" value="ECO:0007669"/>
    <property type="project" value="UniProtKB-SubCell"/>
</dbReference>
<feature type="chain" id="PRO_5012459300" evidence="5">
    <location>
        <begin position="20"/>
        <end position="430"/>
    </location>
</feature>
<dbReference type="EMBL" id="FUWG01000012">
    <property type="protein sequence ID" value="SJZ56856.1"/>
    <property type="molecule type" value="Genomic_DNA"/>
</dbReference>
<dbReference type="SUPFAM" id="SSF53850">
    <property type="entry name" value="Periplasmic binding protein-like II"/>
    <property type="match status" value="1"/>
</dbReference>
<dbReference type="PROSITE" id="PS51257">
    <property type="entry name" value="PROKAR_LIPOPROTEIN"/>
    <property type="match status" value="1"/>
</dbReference>
<accession>A0A1T4LQF2</accession>
<evidence type="ECO:0000313" key="7">
    <source>
        <dbReference type="Proteomes" id="UP000190423"/>
    </source>
</evidence>
<dbReference type="PANTHER" id="PTHR43649:SF34">
    <property type="entry name" value="ABC TRANSPORTER PERIPLASMIC-BINDING PROTEIN YCJN-RELATED"/>
    <property type="match status" value="1"/>
</dbReference>
<evidence type="ECO:0000313" key="6">
    <source>
        <dbReference type="EMBL" id="SJZ56856.1"/>
    </source>
</evidence>
<comment type="similarity">
    <text evidence="2">Belongs to the bacterial solute-binding protein 1 family.</text>
</comment>
<dbReference type="OrthoDB" id="355435at2"/>
<dbReference type="AlphaFoldDB" id="A0A1T4LQF2"/>